<evidence type="ECO:0000313" key="1">
    <source>
        <dbReference type="EMBL" id="GAA4802672.1"/>
    </source>
</evidence>
<name>A0ABP9C0B9_9SPHI</name>
<comment type="caution">
    <text evidence="1">The sequence shown here is derived from an EMBL/GenBank/DDBJ whole genome shotgun (WGS) entry which is preliminary data.</text>
</comment>
<organism evidence="1 2">
    <name type="scientific">Olivibacter ginsenosidimutans</name>
    <dbReference type="NCBI Taxonomy" id="1176537"/>
    <lineage>
        <taxon>Bacteria</taxon>
        <taxon>Pseudomonadati</taxon>
        <taxon>Bacteroidota</taxon>
        <taxon>Sphingobacteriia</taxon>
        <taxon>Sphingobacteriales</taxon>
        <taxon>Sphingobacteriaceae</taxon>
        <taxon>Olivibacter</taxon>
    </lineage>
</organism>
<gene>
    <name evidence="1" type="ORF">GCM10023231_34510</name>
</gene>
<keyword evidence="2" id="KW-1185">Reference proteome</keyword>
<dbReference type="RefSeq" id="WP_345233675.1">
    <property type="nucleotide sequence ID" value="NZ_BAABIQ010000043.1"/>
</dbReference>
<dbReference type="Proteomes" id="UP001501411">
    <property type="component" value="Unassembled WGS sequence"/>
</dbReference>
<evidence type="ECO:0000313" key="2">
    <source>
        <dbReference type="Proteomes" id="UP001501411"/>
    </source>
</evidence>
<protein>
    <submittedName>
        <fullName evidence="1">Uncharacterized protein</fullName>
    </submittedName>
</protein>
<accession>A0ABP9C0B9</accession>
<sequence length="127" mass="15455">MEYEKFETFAKRNAFRYSTKRNSAYTVYLAQVKKIKENPVQYLKYMNDKIQLPETKKEQMFYDYFNTILPFDRNQYAISKYDPYRVIKRSLFEENATELPKTLDDVSIPIKRDHYSPFKLQKDEDAM</sequence>
<proteinExistence type="predicted"/>
<reference evidence="2" key="1">
    <citation type="journal article" date="2019" name="Int. J. Syst. Evol. Microbiol.">
        <title>The Global Catalogue of Microorganisms (GCM) 10K type strain sequencing project: providing services to taxonomists for standard genome sequencing and annotation.</title>
        <authorList>
            <consortium name="The Broad Institute Genomics Platform"/>
            <consortium name="The Broad Institute Genome Sequencing Center for Infectious Disease"/>
            <person name="Wu L."/>
            <person name="Ma J."/>
        </authorList>
    </citation>
    <scope>NUCLEOTIDE SEQUENCE [LARGE SCALE GENOMIC DNA]</scope>
    <source>
        <strain evidence="2">JCM 18200</strain>
    </source>
</reference>
<dbReference type="EMBL" id="BAABIQ010000043">
    <property type="protein sequence ID" value="GAA4802672.1"/>
    <property type="molecule type" value="Genomic_DNA"/>
</dbReference>